<sequence>MDYEKLRGRLLYASVFSIVAGGVFSAVGIYTGGLEMLFMPEAFLNFLTIFGIIL</sequence>
<name>A0AA96V8V0_9EURY</name>
<feature type="transmembrane region" description="Helical" evidence="1">
    <location>
        <begin position="12"/>
        <end position="30"/>
    </location>
</feature>
<reference evidence="2 3" key="1">
    <citation type="submission" date="2023-07" db="EMBL/GenBank/DDBJ databases">
        <title>Closed genome sequence of Methanimicrococcus sp. Es2.</title>
        <authorList>
            <person name="Protasov E."/>
            <person name="Platt K."/>
            <person name="Reeh H."/>
            <person name="Poehlein A."/>
            <person name="Daniel R."/>
            <person name="Brune A."/>
        </authorList>
    </citation>
    <scope>NUCLEOTIDE SEQUENCE [LARGE SCALE GENOMIC DNA]</scope>
    <source>
        <strain evidence="2 3">Es2</strain>
    </source>
</reference>
<keyword evidence="1" id="KW-0812">Transmembrane</keyword>
<organism evidence="2 3">
    <name type="scientific">Methanimicrococcus stummii</name>
    <dbReference type="NCBI Taxonomy" id="3028294"/>
    <lineage>
        <taxon>Archaea</taxon>
        <taxon>Methanobacteriati</taxon>
        <taxon>Methanobacteriota</taxon>
        <taxon>Stenosarchaea group</taxon>
        <taxon>Methanomicrobia</taxon>
        <taxon>Methanosarcinales</taxon>
        <taxon>Methanosarcinaceae</taxon>
        <taxon>Methanimicrococcus</taxon>
    </lineage>
</organism>
<keyword evidence="3" id="KW-1185">Reference proteome</keyword>
<dbReference type="KEGG" id="mees:MmiEs2_00890"/>
<keyword evidence="1" id="KW-1133">Transmembrane helix</keyword>
<proteinExistence type="predicted"/>
<gene>
    <name evidence="2" type="ORF">MmiEs2_00890</name>
</gene>
<evidence type="ECO:0000313" key="3">
    <source>
        <dbReference type="Proteomes" id="UP001302662"/>
    </source>
</evidence>
<evidence type="ECO:0000256" key="1">
    <source>
        <dbReference type="SAM" id="Phobius"/>
    </source>
</evidence>
<evidence type="ECO:0000313" key="2">
    <source>
        <dbReference type="EMBL" id="WNY27910.1"/>
    </source>
</evidence>
<dbReference type="RefSeq" id="WP_316559482.1">
    <property type="nucleotide sequence ID" value="NZ_CP131062.1"/>
</dbReference>
<dbReference type="GeneID" id="85196540"/>
<dbReference type="Proteomes" id="UP001302662">
    <property type="component" value="Chromosome"/>
</dbReference>
<protein>
    <submittedName>
        <fullName evidence="2">Uncharacterized protein</fullName>
    </submittedName>
</protein>
<keyword evidence="1" id="KW-0472">Membrane</keyword>
<dbReference type="EMBL" id="CP131062">
    <property type="protein sequence ID" value="WNY27910.1"/>
    <property type="molecule type" value="Genomic_DNA"/>
</dbReference>
<dbReference type="AlphaFoldDB" id="A0AA96V8V0"/>
<accession>A0AA96V8V0</accession>